<keyword evidence="2" id="KW-0694">RNA-binding</keyword>
<dbReference type="InterPro" id="IPR004088">
    <property type="entry name" value="KH_dom_type_1"/>
</dbReference>
<reference evidence="6" key="2">
    <citation type="journal article" date="2018" name="BMC Genomics">
        <title>A manually annotated Actinidia chinensis var. chinensis (kiwifruit) genome highlights the challenges associated with draft genomes and gene prediction in plants.</title>
        <authorList>
            <person name="Pilkington S.M."/>
            <person name="Crowhurst R."/>
            <person name="Hilario E."/>
            <person name="Nardozza S."/>
            <person name="Fraser L."/>
            <person name="Peng Y."/>
            <person name="Gunaseelan K."/>
            <person name="Simpson R."/>
            <person name="Tahir J."/>
            <person name="Deroles S.C."/>
            <person name="Templeton K."/>
            <person name="Luo Z."/>
            <person name="Davy M."/>
            <person name="Cheng C."/>
            <person name="McNeilage M."/>
            <person name="Scaglione D."/>
            <person name="Liu Y."/>
            <person name="Zhang Q."/>
            <person name="Datson P."/>
            <person name="De Silva N."/>
            <person name="Gardiner S.E."/>
            <person name="Bassett H."/>
            <person name="Chagne D."/>
            <person name="McCallum J."/>
            <person name="Dzierzon H."/>
            <person name="Deng C."/>
            <person name="Wang Y.Y."/>
            <person name="Barron L."/>
            <person name="Manako K."/>
            <person name="Bowen J."/>
            <person name="Foster T.M."/>
            <person name="Erridge Z.A."/>
            <person name="Tiffin H."/>
            <person name="Waite C.N."/>
            <person name="Davies K.M."/>
            <person name="Grierson E.P."/>
            <person name="Laing W.A."/>
            <person name="Kirk R."/>
            <person name="Chen X."/>
            <person name="Wood M."/>
            <person name="Montefiori M."/>
            <person name="Brummell D.A."/>
            <person name="Schwinn K.E."/>
            <person name="Catanach A."/>
            <person name="Fullerton C."/>
            <person name="Li D."/>
            <person name="Meiyalaghan S."/>
            <person name="Nieuwenhuizen N."/>
            <person name="Read N."/>
            <person name="Prakash R."/>
            <person name="Hunter D."/>
            <person name="Zhang H."/>
            <person name="McKenzie M."/>
            <person name="Knabel M."/>
            <person name="Harris A."/>
            <person name="Allan A.C."/>
            <person name="Gleave A."/>
            <person name="Chen A."/>
            <person name="Janssen B.J."/>
            <person name="Plunkett B."/>
            <person name="Ampomah-Dwamena C."/>
            <person name="Voogd C."/>
            <person name="Leif D."/>
            <person name="Lafferty D."/>
            <person name="Souleyre E.J.F."/>
            <person name="Varkonyi-Gasic E."/>
            <person name="Gambi F."/>
            <person name="Hanley J."/>
            <person name="Yao J.L."/>
            <person name="Cheung J."/>
            <person name="David K.M."/>
            <person name="Warren B."/>
            <person name="Marsh K."/>
            <person name="Snowden K.C."/>
            <person name="Lin-Wang K."/>
            <person name="Brian L."/>
            <person name="Martinez-Sanchez M."/>
            <person name="Wang M."/>
            <person name="Ileperuma N."/>
            <person name="Macnee N."/>
            <person name="Campin R."/>
            <person name="McAtee P."/>
            <person name="Drummond R.S.M."/>
            <person name="Espley R.V."/>
            <person name="Ireland H.S."/>
            <person name="Wu R."/>
            <person name="Atkinson R.G."/>
            <person name="Karunairetnam S."/>
            <person name="Bulley S."/>
            <person name="Chunkath S."/>
            <person name="Hanley Z."/>
            <person name="Storey R."/>
            <person name="Thrimawithana A.H."/>
            <person name="Thomson S."/>
            <person name="David C."/>
            <person name="Testolin R."/>
            <person name="Huang H."/>
            <person name="Hellens R.P."/>
            <person name="Schaffer R.J."/>
        </authorList>
    </citation>
    <scope>NUCLEOTIDE SEQUENCE [LARGE SCALE GENOMIC DNA]</scope>
    <source>
        <strain evidence="6">cv. Red5</strain>
    </source>
</reference>
<feature type="region of interest" description="Disordered" evidence="3">
    <location>
        <begin position="102"/>
        <end position="122"/>
    </location>
</feature>
<dbReference type="PANTHER" id="PTHR10288">
    <property type="entry name" value="KH DOMAIN CONTAINING RNA BINDING PROTEIN"/>
    <property type="match status" value="1"/>
</dbReference>
<dbReference type="PROSITE" id="PS50084">
    <property type="entry name" value="KH_TYPE_1"/>
    <property type="match status" value="4"/>
</dbReference>
<gene>
    <name evidence="5" type="ORF">CEY00_Acc04001</name>
</gene>
<dbReference type="STRING" id="1590841.A0A2R6RUB6"/>
<feature type="domain" description="K Homology" evidence="4">
    <location>
        <begin position="394"/>
        <end position="469"/>
    </location>
</feature>
<feature type="domain" description="K Homology" evidence="4">
    <location>
        <begin position="155"/>
        <end position="230"/>
    </location>
</feature>
<dbReference type="CDD" id="cd22460">
    <property type="entry name" value="KH-I_PEPPER_rpt2_like"/>
    <property type="match status" value="2"/>
</dbReference>
<dbReference type="CDD" id="cd22459">
    <property type="entry name" value="KH-I_PEPPER_rpt1_like"/>
    <property type="match status" value="1"/>
</dbReference>
<dbReference type="OMA" id="NYAGHER"/>
<dbReference type="Proteomes" id="UP000241394">
    <property type="component" value="Chromosome LG3"/>
</dbReference>
<dbReference type="InterPro" id="IPR004087">
    <property type="entry name" value="KH_dom"/>
</dbReference>
<feature type="domain" description="K Homology" evidence="4">
    <location>
        <begin position="312"/>
        <end position="385"/>
    </location>
</feature>
<name>A0A2R6RUB6_ACTCC</name>
<keyword evidence="6" id="KW-1185">Reference proteome</keyword>
<evidence type="ECO:0000259" key="4">
    <source>
        <dbReference type="SMART" id="SM00322"/>
    </source>
</evidence>
<evidence type="ECO:0000256" key="2">
    <source>
        <dbReference type="PROSITE-ProRule" id="PRU00117"/>
    </source>
</evidence>
<proteinExistence type="predicted"/>
<feature type="region of interest" description="Disordered" evidence="3">
    <location>
        <begin position="477"/>
        <end position="534"/>
    </location>
</feature>
<keyword evidence="1" id="KW-0677">Repeat</keyword>
<dbReference type="Pfam" id="PF00013">
    <property type="entry name" value="KH_1"/>
    <property type="match status" value="5"/>
</dbReference>
<dbReference type="Gramene" id="PSS33600">
    <property type="protein sequence ID" value="PSS33600"/>
    <property type="gene ID" value="CEY00_Acc04001"/>
</dbReference>
<evidence type="ECO:0000313" key="6">
    <source>
        <dbReference type="Proteomes" id="UP000241394"/>
    </source>
</evidence>
<evidence type="ECO:0000256" key="1">
    <source>
        <dbReference type="ARBA" id="ARBA00022737"/>
    </source>
</evidence>
<dbReference type="InterPro" id="IPR036612">
    <property type="entry name" value="KH_dom_type_1_sf"/>
</dbReference>
<dbReference type="SUPFAM" id="SSF54791">
    <property type="entry name" value="Eukaryotic type KH-domain (KH-domain type I)"/>
    <property type="match status" value="5"/>
</dbReference>
<sequence length="683" mass="73794">MEANRRSFFKKRPGPQLKQKGGNKKGKWHNYNHEQSFGDSYSSDTVYRILCHSKKIGSVIGKGGSIVKALREETQSKITVADSVAGSDERVIIIYSPSSKIHENHKSNEDQGAATETEDDPMEPHCAAQDALLKVHDRIVEEDLVGGKEDEYDENVVTTRLLVPNNTVGCLLGRKGDVIQRLRSDTGANIRVLPSDHLPTCAMSTDELVQISGKPAVAKRALYEVSTLLHQNPRKDKPPLSFPMPYGGQGFHPPGPPMANMPRPGNPMWSQRHVNSCDMPPPWMGEYGNQPSGFGPGGFDGGPPMHGDEAPSEFSMKILCSAGKIGGVIGKGGFNVKQLQQETGASIHVGDASAEFEERVIRVSSFEVLWNPRSQTIDAILQLQNKTSELSEKGIITTRLLVPSSKVGCLLGQGGNVINEMRRRTQADIRVYSKEDKPKCAAADEELVQISGNFGVAKDALAEIASRLRARCLRDASGGAEPAPVRPVKGFGHAGSLPGRGSNPSDPIRAGSSSGYEPLKGGGREFELSSYPVPPSATGYPNNNSYMDLKMPNNAVGSIVGTGGRNTSEIAGTRLKLQDPRSGGPECVVEIRGSSEHLNATQNTLQSYGSSAGQTITPPQGSYHYNSHQRAYPTTNTPQNHYQNISNPQMPYQSMNAQQAAPFQSGNTQAPYQNFGSQGSYQY</sequence>
<comment type="caution">
    <text evidence="5">The sequence shown here is derived from an EMBL/GenBank/DDBJ whole genome shotgun (WGS) entry which is preliminary data.</text>
</comment>
<dbReference type="EMBL" id="NKQK01000003">
    <property type="protein sequence ID" value="PSS33600.1"/>
    <property type="molecule type" value="Genomic_DNA"/>
</dbReference>
<dbReference type="InParanoid" id="A0A2R6RUB6"/>
<dbReference type="AlphaFoldDB" id="A0A2R6RUB6"/>
<reference evidence="5 6" key="1">
    <citation type="submission" date="2017-07" db="EMBL/GenBank/DDBJ databases">
        <title>An improved, manually edited Actinidia chinensis var. chinensis (kiwifruit) genome highlights the challenges associated with draft genomes and gene prediction in plants.</title>
        <authorList>
            <person name="Pilkington S."/>
            <person name="Crowhurst R."/>
            <person name="Hilario E."/>
            <person name="Nardozza S."/>
            <person name="Fraser L."/>
            <person name="Peng Y."/>
            <person name="Gunaseelan K."/>
            <person name="Simpson R."/>
            <person name="Tahir J."/>
            <person name="Deroles S."/>
            <person name="Templeton K."/>
            <person name="Luo Z."/>
            <person name="Davy M."/>
            <person name="Cheng C."/>
            <person name="Mcneilage M."/>
            <person name="Scaglione D."/>
            <person name="Liu Y."/>
            <person name="Zhang Q."/>
            <person name="Datson P."/>
            <person name="De Silva N."/>
            <person name="Gardiner S."/>
            <person name="Bassett H."/>
            <person name="Chagne D."/>
            <person name="Mccallum J."/>
            <person name="Dzierzon H."/>
            <person name="Deng C."/>
            <person name="Wang Y.-Y."/>
            <person name="Barron N."/>
            <person name="Manako K."/>
            <person name="Bowen J."/>
            <person name="Foster T."/>
            <person name="Erridge Z."/>
            <person name="Tiffin H."/>
            <person name="Waite C."/>
            <person name="Davies K."/>
            <person name="Grierson E."/>
            <person name="Laing W."/>
            <person name="Kirk R."/>
            <person name="Chen X."/>
            <person name="Wood M."/>
            <person name="Montefiori M."/>
            <person name="Brummell D."/>
            <person name="Schwinn K."/>
            <person name="Catanach A."/>
            <person name="Fullerton C."/>
            <person name="Li D."/>
            <person name="Meiyalaghan S."/>
            <person name="Nieuwenhuizen N."/>
            <person name="Read N."/>
            <person name="Prakash R."/>
            <person name="Hunter D."/>
            <person name="Zhang H."/>
            <person name="Mckenzie M."/>
            <person name="Knabel M."/>
            <person name="Harris A."/>
            <person name="Allan A."/>
            <person name="Chen A."/>
            <person name="Janssen B."/>
            <person name="Plunkett B."/>
            <person name="Dwamena C."/>
            <person name="Voogd C."/>
            <person name="Leif D."/>
            <person name="Lafferty D."/>
            <person name="Souleyre E."/>
            <person name="Varkonyi-Gasic E."/>
            <person name="Gambi F."/>
            <person name="Hanley J."/>
            <person name="Yao J.-L."/>
            <person name="Cheung J."/>
            <person name="David K."/>
            <person name="Warren B."/>
            <person name="Marsh K."/>
            <person name="Snowden K."/>
            <person name="Lin-Wang K."/>
            <person name="Brian L."/>
            <person name="Martinez-Sanchez M."/>
            <person name="Wang M."/>
            <person name="Ileperuma N."/>
            <person name="Macnee N."/>
            <person name="Campin R."/>
            <person name="Mcatee P."/>
            <person name="Drummond R."/>
            <person name="Espley R."/>
            <person name="Ireland H."/>
            <person name="Wu R."/>
            <person name="Atkinson R."/>
            <person name="Karunairetnam S."/>
            <person name="Bulley S."/>
            <person name="Chunkath S."/>
            <person name="Hanley Z."/>
            <person name="Storey R."/>
            <person name="Thrimawithana A."/>
            <person name="Thomson S."/>
            <person name="David C."/>
            <person name="Testolin R."/>
        </authorList>
    </citation>
    <scope>NUCLEOTIDE SEQUENCE [LARGE SCALE GENOMIC DNA]</scope>
    <source>
        <strain evidence="6">cv. Red5</strain>
        <tissue evidence="5">Young leaf</tissue>
    </source>
</reference>
<dbReference type="SMART" id="SM00322">
    <property type="entry name" value="KH"/>
    <property type="match status" value="5"/>
</dbReference>
<evidence type="ECO:0000313" key="5">
    <source>
        <dbReference type="EMBL" id="PSS33600.1"/>
    </source>
</evidence>
<feature type="domain" description="K Homology" evidence="4">
    <location>
        <begin position="43"/>
        <end position="113"/>
    </location>
</feature>
<feature type="region of interest" description="Disordered" evidence="3">
    <location>
        <begin position="608"/>
        <end position="683"/>
    </location>
</feature>
<feature type="domain" description="K Homology" evidence="4">
    <location>
        <begin position="543"/>
        <end position="610"/>
    </location>
</feature>
<accession>A0A2R6RUB6</accession>
<dbReference type="Gene3D" id="3.30.1370.10">
    <property type="entry name" value="K Homology domain, type 1"/>
    <property type="match status" value="3"/>
</dbReference>
<dbReference type="Gene3D" id="3.30.310.210">
    <property type="match status" value="1"/>
</dbReference>
<protein>
    <submittedName>
        <fullName evidence="5">KH domain-containing protein</fullName>
    </submittedName>
</protein>
<feature type="region of interest" description="Disordered" evidence="3">
    <location>
        <begin position="1"/>
        <end position="29"/>
    </location>
</feature>
<evidence type="ECO:0000256" key="3">
    <source>
        <dbReference type="SAM" id="MobiDB-lite"/>
    </source>
</evidence>
<organism evidence="5 6">
    <name type="scientific">Actinidia chinensis var. chinensis</name>
    <name type="common">Chinese soft-hair kiwi</name>
    <dbReference type="NCBI Taxonomy" id="1590841"/>
    <lineage>
        <taxon>Eukaryota</taxon>
        <taxon>Viridiplantae</taxon>
        <taxon>Streptophyta</taxon>
        <taxon>Embryophyta</taxon>
        <taxon>Tracheophyta</taxon>
        <taxon>Spermatophyta</taxon>
        <taxon>Magnoliopsida</taxon>
        <taxon>eudicotyledons</taxon>
        <taxon>Gunneridae</taxon>
        <taxon>Pentapetalae</taxon>
        <taxon>asterids</taxon>
        <taxon>Ericales</taxon>
        <taxon>Actinidiaceae</taxon>
        <taxon>Actinidia</taxon>
    </lineage>
</organism>
<dbReference type="OrthoDB" id="442947at2759"/>
<dbReference type="GO" id="GO:0003723">
    <property type="term" value="F:RNA binding"/>
    <property type="evidence" value="ECO:0007669"/>
    <property type="project" value="UniProtKB-UniRule"/>
</dbReference>